<reference evidence="1" key="1">
    <citation type="submission" date="2021-06" db="EMBL/GenBank/DDBJ databases">
        <title>44 bacteria genomes isolated from Dapeng, Shenzhen.</title>
        <authorList>
            <person name="Zheng W."/>
            <person name="Yu S."/>
            <person name="Huang Y."/>
        </authorList>
    </citation>
    <scope>NUCLEOTIDE SEQUENCE</scope>
    <source>
        <strain evidence="1">DP5N28-2</strain>
    </source>
</reference>
<comment type="caution">
    <text evidence="1">The sequence shown here is derived from an EMBL/GenBank/DDBJ whole genome shotgun (WGS) entry which is preliminary data.</text>
</comment>
<dbReference type="AlphaFoldDB" id="A0A953L8A4"/>
<keyword evidence="2" id="KW-1185">Reference proteome</keyword>
<dbReference type="SUPFAM" id="SSF50969">
    <property type="entry name" value="YVTN repeat-like/Quinoprotein amine dehydrogenase"/>
    <property type="match status" value="1"/>
</dbReference>
<gene>
    <name evidence="1" type="ORF">KUV50_04985</name>
</gene>
<dbReference type="RefSeq" id="WP_222579001.1">
    <property type="nucleotide sequence ID" value="NZ_JAHVHU010000005.1"/>
</dbReference>
<protein>
    <submittedName>
        <fullName evidence="1">Uncharacterized protein</fullName>
    </submittedName>
</protein>
<name>A0A953L8A4_9BACT</name>
<evidence type="ECO:0000313" key="1">
    <source>
        <dbReference type="EMBL" id="MBY5957480.1"/>
    </source>
</evidence>
<dbReference type="Proteomes" id="UP000753961">
    <property type="component" value="Unassembled WGS sequence"/>
</dbReference>
<organism evidence="1 2">
    <name type="scientific">Membranihabitans marinus</name>
    <dbReference type="NCBI Taxonomy" id="1227546"/>
    <lineage>
        <taxon>Bacteria</taxon>
        <taxon>Pseudomonadati</taxon>
        <taxon>Bacteroidota</taxon>
        <taxon>Saprospiria</taxon>
        <taxon>Saprospirales</taxon>
        <taxon>Saprospiraceae</taxon>
        <taxon>Membranihabitans</taxon>
    </lineage>
</organism>
<proteinExistence type="predicted"/>
<dbReference type="EMBL" id="JAHVHU010000005">
    <property type="protein sequence ID" value="MBY5957480.1"/>
    <property type="molecule type" value="Genomic_DNA"/>
</dbReference>
<sequence>MIRRYLLLVLHFGVLSHLVGQEVYYVTFLNPQTISRTDLSNCASLDPITLPDDIDVGSIAFDINFHPDSRMYIITHNYLLQYDFTSRSSKIIEDGSVFYSDAGTVPGMAIDEEGHFAINGGEGIVGMQHVVKYDLRSRQVLQDQSSYEWSYHFIGRIHDYFIPVFRSKYFYPDSSGFWVFDLDGNKPVKYFDWGQDREYTLQLLLTAQVRTTILGEGQSISSLMPGYTTDQPVAKILPKVDVKKVLEEDRI</sequence>
<accession>A0A953L8A4</accession>
<evidence type="ECO:0000313" key="2">
    <source>
        <dbReference type="Proteomes" id="UP000753961"/>
    </source>
</evidence>
<dbReference type="InterPro" id="IPR011044">
    <property type="entry name" value="Quino_amine_DH_bsu"/>
</dbReference>